<proteinExistence type="predicted"/>
<organism evidence="1 2">
    <name type="scientific">Haemophilus parainfluenzae (strain T3T1)</name>
    <dbReference type="NCBI Taxonomy" id="862965"/>
    <lineage>
        <taxon>Bacteria</taxon>
        <taxon>Pseudomonadati</taxon>
        <taxon>Pseudomonadota</taxon>
        <taxon>Gammaproteobacteria</taxon>
        <taxon>Pasteurellales</taxon>
        <taxon>Pasteurellaceae</taxon>
        <taxon>Haemophilus</taxon>
    </lineage>
</organism>
<name>A0AB33QLB7_HAEP3</name>
<protein>
    <submittedName>
        <fullName evidence="1">Uncharacterized protein</fullName>
    </submittedName>
</protein>
<reference evidence="2" key="1">
    <citation type="submission" date="2010-07" db="EMBL/GenBank/DDBJ databases">
        <title>The genome sequence of Haemophilus parainfluenzae T3T1.</title>
        <authorList>
            <person name="Crook D."/>
            <person name="Hood D."/>
            <person name="Moxon R."/>
            <person name="Parkhill J."/>
            <person name="Aslett M."/>
            <person name="Bentley S.D."/>
        </authorList>
    </citation>
    <scope>NUCLEOTIDE SEQUENCE [LARGE SCALE GENOMIC DNA]</scope>
    <source>
        <strain evidence="2">T3T1</strain>
    </source>
</reference>
<accession>A0AB33QLB7</accession>
<dbReference type="KEGG" id="hpr:PARA_13970"/>
<sequence length="71" mass="8099">MFNPTSLNNAISCVNSFDVIFKNDIKSDCTLGWQSDKQSNSDDIFIPSHKNLGKSYHKSEKIHFQPHEKSV</sequence>
<gene>
    <name evidence="1" type="ordered locus">PARA_13970</name>
</gene>
<evidence type="ECO:0000313" key="1">
    <source>
        <dbReference type="EMBL" id="CBW15498.1"/>
    </source>
</evidence>
<dbReference type="EMBL" id="FQ312002">
    <property type="protein sequence ID" value="CBW15498.1"/>
    <property type="molecule type" value="Genomic_DNA"/>
</dbReference>
<evidence type="ECO:0000313" key="2">
    <source>
        <dbReference type="Proteomes" id="UP000007052"/>
    </source>
</evidence>
<dbReference type="AlphaFoldDB" id="A0AB33QLB7"/>
<dbReference type="Proteomes" id="UP000007052">
    <property type="component" value="Chromosome"/>
</dbReference>